<evidence type="ECO:0000313" key="3">
    <source>
        <dbReference type="Proteomes" id="UP001642409"/>
    </source>
</evidence>
<dbReference type="EMBL" id="CAXDID020000003">
    <property type="protein sequence ID" value="CAL5971602.1"/>
    <property type="molecule type" value="Genomic_DNA"/>
</dbReference>
<name>A0AA86NVU9_9EUKA</name>
<comment type="caution">
    <text evidence="1">The sequence shown here is derived from an EMBL/GenBank/DDBJ whole genome shotgun (WGS) entry which is preliminary data.</text>
</comment>
<reference evidence="2 3" key="2">
    <citation type="submission" date="2024-07" db="EMBL/GenBank/DDBJ databases">
        <authorList>
            <person name="Akdeniz Z."/>
        </authorList>
    </citation>
    <scope>NUCLEOTIDE SEQUENCE [LARGE SCALE GENOMIC DNA]</scope>
</reference>
<evidence type="ECO:0000313" key="2">
    <source>
        <dbReference type="EMBL" id="CAL5971602.1"/>
    </source>
</evidence>
<dbReference type="Proteomes" id="UP001642409">
    <property type="component" value="Unassembled WGS sequence"/>
</dbReference>
<proteinExistence type="predicted"/>
<reference evidence="1" key="1">
    <citation type="submission" date="2023-06" db="EMBL/GenBank/DDBJ databases">
        <authorList>
            <person name="Kurt Z."/>
        </authorList>
    </citation>
    <scope>NUCLEOTIDE SEQUENCE</scope>
</reference>
<gene>
    <name evidence="1" type="ORF">HINF_LOCUS14578</name>
    <name evidence="2" type="ORF">HINF_LOCUS1487</name>
</gene>
<sequence>MIEDNIVNELKELKLSIYYIIYGYEAAIHNFNTAQKMFPDAQLNAYQVGKPKGTIKHCKNTYTILYLLAKTLVQQITDLIKTLKQLIFVDRVEWKLYTSSSFNMIIQLSISIYHSIKRLDPKIKQFFHLYLSNYFTFQVFMIPCILSKSLKI</sequence>
<dbReference type="AlphaFoldDB" id="A0AA86NVU9"/>
<dbReference type="EMBL" id="CATOUU010000380">
    <property type="protein sequence ID" value="CAI9926933.1"/>
    <property type="molecule type" value="Genomic_DNA"/>
</dbReference>
<accession>A0AA86NVU9</accession>
<evidence type="ECO:0000313" key="1">
    <source>
        <dbReference type="EMBL" id="CAI9926933.1"/>
    </source>
</evidence>
<protein>
    <submittedName>
        <fullName evidence="2">Hypothetical_protein</fullName>
    </submittedName>
</protein>
<keyword evidence="3" id="KW-1185">Reference proteome</keyword>
<organism evidence="1">
    <name type="scientific">Hexamita inflata</name>
    <dbReference type="NCBI Taxonomy" id="28002"/>
    <lineage>
        <taxon>Eukaryota</taxon>
        <taxon>Metamonada</taxon>
        <taxon>Diplomonadida</taxon>
        <taxon>Hexamitidae</taxon>
        <taxon>Hexamitinae</taxon>
        <taxon>Hexamita</taxon>
    </lineage>
</organism>